<dbReference type="Proteomes" id="UP000651112">
    <property type="component" value="Unassembled WGS sequence"/>
</dbReference>
<keyword evidence="2" id="KW-1185">Reference proteome</keyword>
<evidence type="ECO:0000313" key="2">
    <source>
        <dbReference type="Proteomes" id="UP000651112"/>
    </source>
</evidence>
<protein>
    <submittedName>
        <fullName evidence="1">Uncharacterized protein</fullName>
    </submittedName>
</protein>
<accession>A0ABR7XT63</accession>
<sequence>MHTQPTITIEISIPLSLFDKCREQSNLLLDLLTEQQIAQIKAFVFDNLEDKDGAPEVENLDISFFKYSEEERSGSFRLHFYINRRFCCSDIESSRQDYLDFHFSYMNETLRASATYFNWNLM</sequence>
<dbReference type="RefSeq" id="WP_190314101.1">
    <property type="nucleotide sequence ID" value="NZ_JACNYL010000003.1"/>
</dbReference>
<name>A0ABR7XT63_9SPHI</name>
<comment type="caution">
    <text evidence="1">The sequence shown here is derived from an EMBL/GenBank/DDBJ whole genome shotgun (WGS) entry which is preliminary data.</text>
</comment>
<evidence type="ECO:0000313" key="1">
    <source>
        <dbReference type="EMBL" id="MBD1422365.1"/>
    </source>
</evidence>
<proteinExistence type="predicted"/>
<reference evidence="1 2" key="1">
    <citation type="submission" date="2020-08" db="EMBL/GenBank/DDBJ databases">
        <title>Sphingobacterium sp. DN00404 isolated from aquaculture water.</title>
        <authorList>
            <person name="Zhang M."/>
        </authorList>
    </citation>
    <scope>NUCLEOTIDE SEQUENCE [LARGE SCALE GENOMIC DNA]</scope>
    <source>
        <strain evidence="1 2">KCTC 42746</strain>
    </source>
</reference>
<dbReference type="EMBL" id="JACNYL010000003">
    <property type="protein sequence ID" value="MBD1422365.1"/>
    <property type="molecule type" value="Genomic_DNA"/>
</dbReference>
<gene>
    <name evidence="1" type="ORF">H8B21_12370</name>
</gene>
<organism evidence="1 2">
    <name type="scientific">Sphingobacterium chuzhouense</name>
    <dbReference type="NCBI Taxonomy" id="1742264"/>
    <lineage>
        <taxon>Bacteria</taxon>
        <taxon>Pseudomonadati</taxon>
        <taxon>Bacteroidota</taxon>
        <taxon>Sphingobacteriia</taxon>
        <taxon>Sphingobacteriales</taxon>
        <taxon>Sphingobacteriaceae</taxon>
        <taxon>Sphingobacterium</taxon>
    </lineage>
</organism>